<evidence type="ECO:0000313" key="2">
    <source>
        <dbReference type="EMBL" id="KAK8855131.1"/>
    </source>
</evidence>
<accession>A0ABR2HYF2</accession>
<evidence type="ECO:0000313" key="3">
    <source>
        <dbReference type="Proteomes" id="UP001390339"/>
    </source>
</evidence>
<comment type="caution">
    <text evidence="2">The sequence shown here is derived from an EMBL/GenBank/DDBJ whole genome shotgun (WGS) entry which is preliminary data.</text>
</comment>
<name>A0ABR2HYF2_9PEZI</name>
<keyword evidence="3" id="KW-1185">Reference proteome</keyword>
<gene>
    <name evidence="2" type="ORF">PGQ11_011043</name>
</gene>
<feature type="compositionally biased region" description="Polar residues" evidence="1">
    <location>
        <begin position="17"/>
        <end position="26"/>
    </location>
</feature>
<organism evidence="2 3">
    <name type="scientific">Apiospora arundinis</name>
    <dbReference type="NCBI Taxonomy" id="335852"/>
    <lineage>
        <taxon>Eukaryota</taxon>
        <taxon>Fungi</taxon>
        <taxon>Dikarya</taxon>
        <taxon>Ascomycota</taxon>
        <taxon>Pezizomycotina</taxon>
        <taxon>Sordariomycetes</taxon>
        <taxon>Xylariomycetidae</taxon>
        <taxon>Amphisphaeriales</taxon>
        <taxon>Apiosporaceae</taxon>
        <taxon>Apiospora</taxon>
    </lineage>
</organism>
<reference evidence="2 3" key="1">
    <citation type="journal article" date="2024" name="IMA Fungus">
        <title>Apiospora arundinis, a panoply of carbohydrate-active enzymes and secondary metabolites.</title>
        <authorList>
            <person name="Sorensen T."/>
            <person name="Petersen C."/>
            <person name="Muurmann A.T."/>
            <person name="Christiansen J.V."/>
            <person name="Brundto M.L."/>
            <person name="Overgaard C.K."/>
            <person name="Boysen A.T."/>
            <person name="Wollenberg R.D."/>
            <person name="Larsen T.O."/>
            <person name="Sorensen J.L."/>
            <person name="Nielsen K.L."/>
            <person name="Sondergaard T.E."/>
        </authorList>
    </citation>
    <scope>NUCLEOTIDE SEQUENCE [LARGE SCALE GENOMIC DNA]</scope>
    <source>
        <strain evidence="2 3">AAU 773</strain>
    </source>
</reference>
<feature type="region of interest" description="Disordered" evidence="1">
    <location>
        <begin position="1"/>
        <end position="26"/>
    </location>
</feature>
<dbReference type="EMBL" id="JAPCWZ010000007">
    <property type="protein sequence ID" value="KAK8855131.1"/>
    <property type="molecule type" value="Genomic_DNA"/>
</dbReference>
<dbReference type="Proteomes" id="UP001390339">
    <property type="component" value="Unassembled WGS sequence"/>
</dbReference>
<sequence length="310" mass="33533">MTTSNPDVSSPAVAGTDPNSTAVAGTDVNTTAATGTVKPTVAAGTDVNTTVVASNDDSSTSIASMHTEDLPLDLQIPILLEKASAIPAHKRIHWGPHFHSHLPATLQQAINSDNLSVAAIDTIYRNYDFVVKDEPYKPGTMAPAPRFLDAIVPPQGLAALSSLSIDFSFSDNDWRRVAWSVAPKLKSLRSMTIVARYETDETIYNFSSSEVLNQLCTLVNDAVWPMSTLGHQFDQLIVHVHSGAGSWLAGRDPRVEPTYFFERAEMNRGKSLGARVHDFNEGIVRETPREGFVEGMVSIASTQSNTAPEL</sequence>
<evidence type="ECO:0000256" key="1">
    <source>
        <dbReference type="SAM" id="MobiDB-lite"/>
    </source>
</evidence>
<proteinExistence type="predicted"/>
<protein>
    <submittedName>
        <fullName evidence="2">Uncharacterized protein</fullName>
    </submittedName>
</protein>